<sequence>MDSQGQPKPEYVNFRAQVGVSDKQRVLQRKLNKIAENTDTSTLEGLDYILKETVRGLPQQDNSDHSSCNYYSYIFEKYDTLGSLSKDFKEVIDKFDKFVKDEEVFVNVDGVKYQKKGGMVKAKRGIDNEYTLATICVLASCEHRTPVKREEKGEYVHFFAVLQTLQRIPKKDIESVRVMWTPQKEDEILTEEDLRRQTNLMPIVNGRVFLIS</sequence>
<accession>A0AAD8MKU5</accession>
<protein>
    <submittedName>
        <fullName evidence="1">Uncharacterized protein</fullName>
    </submittedName>
</protein>
<dbReference type="PANTHER" id="PTHR33975">
    <property type="entry name" value="MYELIN-ASSOCIATED OLIGODENDROCYTE BASIC PROTEIN"/>
    <property type="match status" value="1"/>
</dbReference>
<dbReference type="AlphaFoldDB" id="A0AAD8MKU5"/>
<evidence type="ECO:0000313" key="1">
    <source>
        <dbReference type="EMBL" id="KAK1376457.1"/>
    </source>
</evidence>
<comment type="caution">
    <text evidence="1">The sequence shown here is derived from an EMBL/GenBank/DDBJ whole genome shotgun (WGS) entry which is preliminary data.</text>
</comment>
<reference evidence="1" key="1">
    <citation type="submission" date="2023-02" db="EMBL/GenBank/DDBJ databases">
        <title>Genome of toxic invasive species Heracleum sosnowskyi carries increased number of genes despite the absence of recent whole-genome duplications.</title>
        <authorList>
            <person name="Schelkunov M."/>
            <person name="Shtratnikova V."/>
            <person name="Makarenko M."/>
            <person name="Klepikova A."/>
            <person name="Omelchenko D."/>
            <person name="Novikova G."/>
            <person name="Obukhova E."/>
            <person name="Bogdanov V."/>
            <person name="Penin A."/>
            <person name="Logacheva M."/>
        </authorList>
    </citation>
    <scope>NUCLEOTIDE SEQUENCE</scope>
    <source>
        <strain evidence="1">Hsosn_3</strain>
        <tissue evidence="1">Leaf</tissue>
    </source>
</reference>
<evidence type="ECO:0000313" key="2">
    <source>
        <dbReference type="Proteomes" id="UP001237642"/>
    </source>
</evidence>
<dbReference type="Proteomes" id="UP001237642">
    <property type="component" value="Unassembled WGS sequence"/>
</dbReference>
<gene>
    <name evidence="1" type="ORF">POM88_032650</name>
</gene>
<proteinExistence type="predicted"/>
<dbReference type="PANTHER" id="PTHR33975:SF2">
    <property type="entry name" value="MYELIN-ASSOCIATED OLIGODENDROCYTE BASIC PROTEIN"/>
    <property type="match status" value="1"/>
</dbReference>
<dbReference type="EMBL" id="JAUIZM010000007">
    <property type="protein sequence ID" value="KAK1376457.1"/>
    <property type="molecule type" value="Genomic_DNA"/>
</dbReference>
<organism evidence="1 2">
    <name type="scientific">Heracleum sosnowskyi</name>
    <dbReference type="NCBI Taxonomy" id="360622"/>
    <lineage>
        <taxon>Eukaryota</taxon>
        <taxon>Viridiplantae</taxon>
        <taxon>Streptophyta</taxon>
        <taxon>Embryophyta</taxon>
        <taxon>Tracheophyta</taxon>
        <taxon>Spermatophyta</taxon>
        <taxon>Magnoliopsida</taxon>
        <taxon>eudicotyledons</taxon>
        <taxon>Gunneridae</taxon>
        <taxon>Pentapetalae</taxon>
        <taxon>asterids</taxon>
        <taxon>campanulids</taxon>
        <taxon>Apiales</taxon>
        <taxon>Apiaceae</taxon>
        <taxon>Apioideae</taxon>
        <taxon>apioid superclade</taxon>
        <taxon>Tordylieae</taxon>
        <taxon>Tordyliinae</taxon>
        <taxon>Heracleum</taxon>
    </lineage>
</organism>
<keyword evidence="2" id="KW-1185">Reference proteome</keyword>
<dbReference type="GO" id="GO:0009507">
    <property type="term" value="C:chloroplast"/>
    <property type="evidence" value="ECO:0007669"/>
    <property type="project" value="TreeGrafter"/>
</dbReference>
<dbReference type="InterPro" id="IPR010903">
    <property type="entry name" value="DUF1517"/>
</dbReference>
<name>A0AAD8MKU5_9APIA</name>
<dbReference type="Pfam" id="PF07466">
    <property type="entry name" value="DUF1517"/>
    <property type="match status" value="1"/>
</dbReference>
<dbReference type="InterPro" id="IPR053023">
    <property type="entry name" value="FLAP_modulator"/>
</dbReference>
<reference evidence="1" key="2">
    <citation type="submission" date="2023-05" db="EMBL/GenBank/DDBJ databases">
        <authorList>
            <person name="Schelkunov M.I."/>
        </authorList>
    </citation>
    <scope>NUCLEOTIDE SEQUENCE</scope>
    <source>
        <strain evidence="1">Hsosn_3</strain>
        <tissue evidence="1">Leaf</tissue>
    </source>
</reference>